<organism evidence="2 3">
    <name type="scientific">Paenirhodobacter populi</name>
    <dbReference type="NCBI Taxonomy" id="2306993"/>
    <lineage>
        <taxon>Bacteria</taxon>
        <taxon>Pseudomonadati</taxon>
        <taxon>Pseudomonadota</taxon>
        <taxon>Alphaproteobacteria</taxon>
        <taxon>Rhodobacterales</taxon>
        <taxon>Rhodobacter group</taxon>
        <taxon>Paenirhodobacter</taxon>
    </lineage>
</organism>
<dbReference type="InterPro" id="IPR036388">
    <property type="entry name" value="WH-like_DNA-bd_sf"/>
</dbReference>
<dbReference type="Pfam" id="PF13412">
    <property type="entry name" value="HTH_24"/>
    <property type="match status" value="1"/>
</dbReference>
<dbReference type="EMBL" id="SAUZ01000027">
    <property type="protein sequence ID" value="RWR17488.1"/>
    <property type="molecule type" value="Genomic_DNA"/>
</dbReference>
<dbReference type="SUPFAM" id="SSF46785">
    <property type="entry name" value="Winged helix' DNA-binding domain"/>
    <property type="match status" value="1"/>
</dbReference>
<accession>A0A443JAH1</accession>
<reference evidence="2 3" key="2">
    <citation type="submission" date="2019-01" db="EMBL/GenBank/DDBJ databases">
        <authorList>
            <person name="Li Y."/>
        </authorList>
    </citation>
    <scope>NUCLEOTIDE SEQUENCE [LARGE SCALE GENOMIC DNA]</scope>
    <source>
        <strain evidence="2 3">SK2B-1</strain>
    </source>
</reference>
<sequence>MRGRRWTNWAQHETRDTEPAPPGGRRAETTMYRKTPEILGRRNAGAGARRQLVLDQLCRPRTQTELQDRLGMSRTGTLHLLRRMAQEGLIRPAEKIGVTRIWERESP</sequence>
<dbReference type="Gene3D" id="1.10.10.10">
    <property type="entry name" value="Winged helix-like DNA-binding domain superfamily/Winged helix DNA-binding domain"/>
    <property type="match status" value="1"/>
</dbReference>
<feature type="region of interest" description="Disordered" evidence="1">
    <location>
        <begin position="1"/>
        <end position="28"/>
    </location>
</feature>
<name>A0A443JAH1_9RHOB</name>
<gene>
    <name evidence="2" type="ORF">D2T30_18965</name>
</gene>
<dbReference type="InterPro" id="IPR036390">
    <property type="entry name" value="WH_DNA-bd_sf"/>
</dbReference>
<dbReference type="AlphaFoldDB" id="A0A443JAH1"/>
<protein>
    <submittedName>
        <fullName evidence="2">Winged helix-turn-helix transcriptional regulator</fullName>
    </submittedName>
</protein>
<proteinExistence type="predicted"/>
<evidence type="ECO:0000256" key="1">
    <source>
        <dbReference type="SAM" id="MobiDB-lite"/>
    </source>
</evidence>
<evidence type="ECO:0000313" key="3">
    <source>
        <dbReference type="Proteomes" id="UP000284476"/>
    </source>
</evidence>
<reference evidence="2 3" key="1">
    <citation type="submission" date="2019-01" db="EMBL/GenBank/DDBJ databases">
        <title>Sinorhodobacter populi sp. nov. isolated from the symptomatic bark tissue of Populus euramericana canker.</title>
        <authorList>
            <person name="Xu G."/>
        </authorList>
    </citation>
    <scope>NUCLEOTIDE SEQUENCE [LARGE SCALE GENOMIC DNA]</scope>
    <source>
        <strain evidence="2 3">SK2B-1</strain>
    </source>
</reference>
<evidence type="ECO:0000313" key="2">
    <source>
        <dbReference type="EMBL" id="RWR17488.1"/>
    </source>
</evidence>
<dbReference type="Proteomes" id="UP000284476">
    <property type="component" value="Unassembled WGS sequence"/>
</dbReference>
<comment type="caution">
    <text evidence="2">The sequence shown here is derived from an EMBL/GenBank/DDBJ whole genome shotgun (WGS) entry which is preliminary data.</text>
</comment>